<feature type="domain" description="VWFC" evidence="8">
    <location>
        <begin position="71"/>
        <end position="129"/>
    </location>
</feature>
<dbReference type="Gene3D" id="6.20.200.20">
    <property type="match status" value="1"/>
</dbReference>
<keyword evidence="5" id="KW-0770">Synapse</keyword>
<evidence type="ECO:0000256" key="5">
    <source>
        <dbReference type="ARBA" id="ARBA00023018"/>
    </source>
</evidence>
<name>A0A401T694_CHIPU</name>
<keyword evidence="2" id="KW-0964">Secreted</keyword>
<dbReference type="EMBL" id="BEZZ01001121">
    <property type="protein sequence ID" value="GCC38142.1"/>
    <property type="molecule type" value="Genomic_DNA"/>
</dbReference>
<dbReference type="OrthoDB" id="8574072at2759"/>
<evidence type="ECO:0000259" key="8">
    <source>
        <dbReference type="PROSITE" id="PS50184"/>
    </source>
</evidence>
<evidence type="ECO:0000313" key="10">
    <source>
        <dbReference type="Proteomes" id="UP000287033"/>
    </source>
</evidence>
<dbReference type="GO" id="GO:0005615">
    <property type="term" value="C:extracellular space"/>
    <property type="evidence" value="ECO:0007669"/>
    <property type="project" value="TreeGrafter"/>
</dbReference>
<keyword evidence="3" id="KW-0732">Signal</keyword>
<protein>
    <recommendedName>
        <fullName evidence="8">VWFC domain-containing protein</fullName>
    </recommendedName>
</protein>
<feature type="region of interest" description="Disordered" evidence="7">
    <location>
        <begin position="177"/>
        <end position="196"/>
    </location>
</feature>
<dbReference type="SUPFAM" id="SSF57603">
    <property type="entry name" value="FnI-like domain"/>
    <property type="match status" value="1"/>
</dbReference>
<evidence type="ECO:0000313" key="9">
    <source>
        <dbReference type="EMBL" id="GCC38142.1"/>
    </source>
</evidence>
<dbReference type="Pfam" id="PF23333">
    <property type="entry name" value="VWC2L_1st"/>
    <property type="match status" value="1"/>
</dbReference>
<comment type="caution">
    <text evidence="9">The sequence shown here is derived from an EMBL/GenBank/DDBJ whole genome shotgun (WGS) entry which is preliminary data.</text>
</comment>
<dbReference type="InterPro" id="IPR001007">
    <property type="entry name" value="VWF_dom"/>
</dbReference>
<keyword evidence="4" id="KW-0677">Repeat</keyword>
<comment type="subcellular location">
    <subcellularLocation>
        <location evidence="1">Secreted</location>
    </subcellularLocation>
    <subcellularLocation>
        <location evidence="6">Synapse</location>
    </subcellularLocation>
</comment>
<dbReference type="OMA" id="YRACCPV"/>
<reference evidence="9 10" key="1">
    <citation type="journal article" date="2018" name="Nat. Ecol. Evol.">
        <title>Shark genomes provide insights into elasmobranch evolution and the origin of vertebrates.</title>
        <authorList>
            <person name="Hara Y"/>
            <person name="Yamaguchi K"/>
            <person name="Onimaru K"/>
            <person name="Kadota M"/>
            <person name="Koyanagi M"/>
            <person name="Keeley SD"/>
            <person name="Tatsumi K"/>
            <person name="Tanaka K"/>
            <person name="Motone F"/>
            <person name="Kageyama Y"/>
            <person name="Nozu R"/>
            <person name="Adachi N"/>
            <person name="Nishimura O"/>
            <person name="Nakagawa R"/>
            <person name="Tanegashima C"/>
            <person name="Kiyatake I"/>
            <person name="Matsumoto R"/>
            <person name="Murakumo K"/>
            <person name="Nishida K"/>
            <person name="Terakita A"/>
            <person name="Kuratani S"/>
            <person name="Sato K"/>
            <person name="Hyodo S Kuraku.S."/>
        </authorList>
    </citation>
    <scope>NUCLEOTIDE SEQUENCE [LARGE SCALE GENOMIC DNA]</scope>
</reference>
<dbReference type="PROSITE" id="PS50184">
    <property type="entry name" value="VWFC_2"/>
    <property type="match status" value="1"/>
</dbReference>
<evidence type="ECO:0000256" key="4">
    <source>
        <dbReference type="ARBA" id="ARBA00022737"/>
    </source>
</evidence>
<organism evidence="9 10">
    <name type="scientific">Chiloscyllium punctatum</name>
    <name type="common">Brownbanded bambooshark</name>
    <name type="synonym">Hemiscyllium punctatum</name>
    <dbReference type="NCBI Taxonomy" id="137246"/>
    <lineage>
        <taxon>Eukaryota</taxon>
        <taxon>Metazoa</taxon>
        <taxon>Chordata</taxon>
        <taxon>Craniata</taxon>
        <taxon>Vertebrata</taxon>
        <taxon>Chondrichthyes</taxon>
        <taxon>Elasmobranchii</taxon>
        <taxon>Galeomorphii</taxon>
        <taxon>Galeoidea</taxon>
        <taxon>Orectolobiformes</taxon>
        <taxon>Hemiscylliidae</taxon>
        <taxon>Chiloscyllium</taxon>
    </lineage>
</organism>
<dbReference type="Pfam" id="PF23331">
    <property type="entry name" value="VWC2L_C"/>
    <property type="match status" value="1"/>
</dbReference>
<dbReference type="PANTHER" id="PTHR46252:SF5">
    <property type="entry name" value="BRORIN-LIKE"/>
    <property type="match status" value="1"/>
</dbReference>
<dbReference type="Pfam" id="PF23334">
    <property type="entry name" value="VWC2L_2nd"/>
    <property type="match status" value="1"/>
</dbReference>
<dbReference type="GO" id="GO:0030514">
    <property type="term" value="P:negative regulation of BMP signaling pathway"/>
    <property type="evidence" value="ECO:0007669"/>
    <property type="project" value="TreeGrafter"/>
</dbReference>
<dbReference type="InterPro" id="IPR057856">
    <property type="entry name" value="VWC2L_C"/>
</dbReference>
<evidence type="ECO:0000256" key="1">
    <source>
        <dbReference type="ARBA" id="ARBA00004613"/>
    </source>
</evidence>
<dbReference type="AlphaFoldDB" id="A0A401T694"/>
<sequence length="196" mass="22237">MLSDYRGKGCIDDNGFVFDVGEKFYPTATACPCVCTETGPVCHKPQCPRISSRCIRVSYHSCCPRCLEFRNSCQYGGKMYRLFQEFWPSACERCRCESNREVYCLTAECAPVHCVNPSYEANQCCSVCKQGPNCFAGNTIIPAGVKVEMDGKSVCFCPYKDGSWEPQQQAICTSRGRRQGHHHSVKEGHHWEWMQR</sequence>
<proteinExistence type="predicted"/>
<dbReference type="Proteomes" id="UP000287033">
    <property type="component" value="Unassembled WGS sequence"/>
</dbReference>
<dbReference type="InterPro" id="IPR059152">
    <property type="entry name" value="VWC2L_N"/>
</dbReference>
<dbReference type="GO" id="GO:0032281">
    <property type="term" value="C:AMPA glutamate receptor complex"/>
    <property type="evidence" value="ECO:0007669"/>
    <property type="project" value="TreeGrafter"/>
</dbReference>
<dbReference type="PANTHER" id="PTHR46252">
    <property type="entry name" value="BRORIN FAMILY MEMBER"/>
    <property type="match status" value="1"/>
</dbReference>
<accession>A0A401T694</accession>
<evidence type="ECO:0000256" key="6">
    <source>
        <dbReference type="ARBA" id="ARBA00034103"/>
    </source>
</evidence>
<dbReference type="GO" id="GO:0045202">
    <property type="term" value="C:synapse"/>
    <property type="evidence" value="ECO:0007669"/>
    <property type="project" value="UniProtKB-SubCell"/>
</dbReference>
<evidence type="ECO:0000256" key="7">
    <source>
        <dbReference type="SAM" id="MobiDB-lite"/>
    </source>
</evidence>
<evidence type="ECO:0000256" key="3">
    <source>
        <dbReference type="ARBA" id="ARBA00022729"/>
    </source>
</evidence>
<gene>
    <name evidence="9" type="ORF">chiPu_0016653</name>
</gene>
<keyword evidence="10" id="KW-1185">Reference proteome</keyword>
<feature type="compositionally biased region" description="Basic and acidic residues" evidence="7">
    <location>
        <begin position="185"/>
        <end position="196"/>
    </location>
</feature>
<evidence type="ECO:0000256" key="2">
    <source>
        <dbReference type="ARBA" id="ARBA00022525"/>
    </source>
</evidence>
<dbReference type="InterPro" id="IPR042979">
    <property type="entry name" value="VWC2/VWC2L"/>
</dbReference>